<organism evidence="16 17">
    <name type="scientific">Trichinella pseudospiralis</name>
    <name type="common">Parasitic roundworm</name>
    <dbReference type="NCBI Taxonomy" id="6337"/>
    <lineage>
        <taxon>Eukaryota</taxon>
        <taxon>Metazoa</taxon>
        <taxon>Ecdysozoa</taxon>
        <taxon>Nematoda</taxon>
        <taxon>Enoplea</taxon>
        <taxon>Dorylaimia</taxon>
        <taxon>Trichinellida</taxon>
        <taxon>Trichinellidae</taxon>
        <taxon>Trichinella</taxon>
    </lineage>
</organism>
<name>A0A0V1FHJ0_TRIPS</name>
<dbReference type="AlphaFoldDB" id="A0A0V1FHJ0"/>
<dbReference type="FunFam" id="3.40.50.620:FF:000020">
    <property type="entry name" value="Valine--tRNA ligase, mitochondrial"/>
    <property type="match status" value="1"/>
</dbReference>
<evidence type="ECO:0000256" key="3">
    <source>
        <dbReference type="ARBA" id="ARBA00013169"/>
    </source>
</evidence>
<keyword evidence="7" id="KW-0067">ATP-binding</keyword>
<evidence type="ECO:0000256" key="10">
    <source>
        <dbReference type="ARBA" id="ARBA00029936"/>
    </source>
</evidence>
<feature type="region of interest" description="Disordered" evidence="13">
    <location>
        <begin position="1"/>
        <end position="31"/>
    </location>
</feature>
<dbReference type="HAMAP" id="MF_02004">
    <property type="entry name" value="Val_tRNA_synth_type1"/>
    <property type="match status" value="1"/>
</dbReference>
<keyword evidence="17" id="KW-1185">Reference proteome</keyword>
<comment type="caution">
    <text evidence="16">The sequence shown here is derived from an EMBL/GenBank/DDBJ whole genome shotgun (WGS) entry which is preliminary data.</text>
</comment>
<evidence type="ECO:0000256" key="6">
    <source>
        <dbReference type="ARBA" id="ARBA00022741"/>
    </source>
</evidence>
<sequence>MVNPDQANSLHSEANSNKKEKDKIKDAKKQAKLEKFQQKQQMLAQKLEMAKSKSDVPIKEKTKEIITYDMPTLAGEKKGKVKIFYGPYILLFTSNTLDVSCEMPKSYSPKYVEACWYDWWEKSGFFKPEFEHKNKRRQSEKFVMVIPPPNVTGTCHLGHALTISIEDALNSNLNAHRMKGRTVLWNPGCDHAGIATQVVVEKKIWRESKQTRHDLGREAFLKQVWSWKNEKGDTIYKQLKVLGSSLDWDRACFTMDEKMCHAVTEAFVRLHEAGNIYRSVRLVNWSCVLRSAISDIEVVDKIELTGRTMLTVPGYDEQVEFGVLVHFAYPVINSDERIVVATTRVETMLGDVAIAVHPDDIRYKHLVGKECQHPFLDRKLPIVSHSFVDMAFGTGAVKITPAHDQNDYEVGQKLNLPFISCINDEGLMEAWCGRFAGMKRFHARKAVLQELKAIGLFVTMAENPMVVPVCNRSKDIVEPLLKAQWYVKCDEMAQNAAAAVQNGDMRIIPNIHEKTWYKWMSGIRMWSFRDWCISRQLWWGHRIPAYFVSIRGREKGNDACDDSWVVARTEAEAMQKAIKKFNVPQSEITLHQAKQFVDEDVLDTWFSSALFPISIFGWPKQTKDLKEFYPGTLLETGYDILFFWVAKMVFLCQKLTGKLPFTDIYLHSVIRDAHGRKMSKSLGNVIDPLDVINGISLERLHNKLLSSNLDPAEVQRAKEGQKRDYPNGIPECGTDALRFALCAYAAQGRDINLDVLRIQGYRHFCNKIWNACRFVMMTLGKDFEAEPEFKINKMATEVDLWILSRLSTAVRLCNDAFENYEFSKATTACYNFWLYELCDVYLECIKPVMRDADPEVQSATQRVLCFCVDSALRLIAPFMPFITEELWQRLPAGGHDKRQSICVAPYPESEQYNWADTAVDNRIQFAMSVVKAVRSLRASFDLTAKTKLDCIYVLSNDSEVADDLKRCAEMIAVLSTCNSVKINSNEYPLKGCVRFPVSDKCRIILPIEGVVDISKELKKLSLKKQKIQAQMEQLLEQMKGEDYLKTPEHIRYANEQKHLEFDNALEEITATENALRVSAEDAE</sequence>
<evidence type="ECO:0000256" key="7">
    <source>
        <dbReference type="ARBA" id="ARBA00022840"/>
    </source>
</evidence>
<dbReference type="FunFam" id="3.90.740.10:FF:000005">
    <property type="entry name" value="Valine--tRNA ligase, mitochondrial"/>
    <property type="match status" value="1"/>
</dbReference>
<keyword evidence="5 16" id="KW-0436">Ligase</keyword>
<dbReference type="CDD" id="cd07962">
    <property type="entry name" value="Anticodon_Ia_Val"/>
    <property type="match status" value="1"/>
</dbReference>
<gene>
    <name evidence="16" type="primary">VARS</name>
    <name evidence="16" type="ORF">T4D_141</name>
</gene>
<dbReference type="SUPFAM" id="SSF50677">
    <property type="entry name" value="ValRS/IleRS/LeuRS editing domain"/>
    <property type="match status" value="1"/>
</dbReference>
<evidence type="ECO:0000259" key="14">
    <source>
        <dbReference type="Pfam" id="PF00133"/>
    </source>
</evidence>
<dbReference type="NCBIfam" id="TIGR00422">
    <property type="entry name" value="valS"/>
    <property type="match status" value="1"/>
</dbReference>
<dbReference type="NCBIfam" id="NF004349">
    <property type="entry name" value="PRK05729.1"/>
    <property type="match status" value="1"/>
</dbReference>
<dbReference type="EMBL" id="JYDT01000088">
    <property type="protein sequence ID" value="KRY85531.1"/>
    <property type="molecule type" value="Genomic_DNA"/>
</dbReference>
<dbReference type="SUPFAM" id="SSF47323">
    <property type="entry name" value="Anticodon-binding domain of a subclass of class I aminoacyl-tRNA synthetases"/>
    <property type="match status" value="1"/>
</dbReference>
<feature type="coiled-coil region" evidence="12">
    <location>
        <begin position="1010"/>
        <end position="1037"/>
    </location>
</feature>
<dbReference type="GO" id="GO:0004832">
    <property type="term" value="F:valine-tRNA ligase activity"/>
    <property type="evidence" value="ECO:0007669"/>
    <property type="project" value="UniProtKB-EC"/>
</dbReference>
<comment type="subcellular location">
    <subcellularLocation>
        <location evidence="1">Cytoplasm</location>
    </subcellularLocation>
</comment>
<evidence type="ECO:0000313" key="17">
    <source>
        <dbReference type="Proteomes" id="UP000054995"/>
    </source>
</evidence>
<keyword evidence="9" id="KW-0030">Aminoacyl-tRNA synthetase</keyword>
<evidence type="ECO:0000256" key="8">
    <source>
        <dbReference type="ARBA" id="ARBA00022917"/>
    </source>
</evidence>
<dbReference type="GO" id="GO:0006438">
    <property type="term" value="P:valyl-tRNA aminoacylation"/>
    <property type="evidence" value="ECO:0007669"/>
    <property type="project" value="InterPro"/>
</dbReference>
<feature type="compositionally biased region" description="Polar residues" evidence="13">
    <location>
        <begin position="1"/>
        <end position="15"/>
    </location>
</feature>
<dbReference type="InterPro" id="IPR037118">
    <property type="entry name" value="Val-tRNA_synth_C_sf"/>
</dbReference>
<evidence type="ECO:0000256" key="1">
    <source>
        <dbReference type="ARBA" id="ARBA00004496"/>
    </source>
</evidence>
<dbReference type="Pfam" id="PF08264">
    <property type="entry name" value="Anticodon_1"/>
    <property type="match status" value="1"/>
</dbReference>
<dbReference type="InterPro" id="IPR014729">
    <property type="entry name" value="Rossmann-like_a/b/a_fold"/>
</dbReference>
<dbReference type="Proteomes" id="UP000054995">
    <property type="component" value="Unassembled WGS sequence"/>
</dbReference>
<keyword evidence="12" id="KW-0175">Coiled coil</keyword>
<dbReference type="Gene3D" id="1.10.730.10">
    <property type="entry name" value="Isoleucyl-tRNA Synthetase, Domain 1"/>
    <property type="match status" value="1"/>
</dbReference>
<dbReference type="InterPro" id="IPR033705">
    <property type="entry name" value="Anticodon_Ia_Val"/>
</dbReference>
<evidence type="ECO:0000256" key="2">
    <source>
        <dbReference type="ARBA" id="ARBA00005594"/>
    </source>
</evidence>
<evidence type="ECO:0000259" key="15">
    <source>
        <dbReference type="Pfam" id="PF08264"/>
    </source>
</evidence>
<dbReference type="PANTHER" id="PTHR11946">
    <property type="entry name" value="VALYL-TRNA SYNTHETASES"/>
    <property type="match status" value="1"/>
</dbReference>
<proteinExistence type="inferred from homology"/>
<dbReference type="EC" id="6.1.1.9" evidence="3"/>
<comment type="catalytic activity">
    <reaction evidence="11">
        <text>tRNA(Val) + L-valine + ATP = L-valyl-tRNA(Val) + AMP + diphosphate</text>
        <dbReference type="Rhea" id="RHEA:10704"/>
        <dbReference type="Rhea" id="RHEA-COMP:9672"/>
        <dbReference type="Rhea" id="RHEA-COMP:9708"/>
        <dbReference type="ChEBI" id="CHEBI:30616"/>
        <dbReference type="ChEBI" id="CHEBI:33019"/>
        <dbReference type="ChEBI" id="CHEBI:57762"/>
        <dbReference type="ChEBI" id="CHEBI:78442"/>
        <dbReference type="ChEBI" id="CHEBI:78537"/>
        <dbReference type="ChEBI" id="CHEBI:456215"/>
        <dbReference type="EC" id="6.1.1.9"/>
    </reaction>
</comment>
<evidence type="ECO:0000313" key="16">
    <source>
        <dbReference type="EMBL" id="KRY85531.1"/>
    </source>
</evidence>
<dbReference type="FunFam" id="3.40.50.620:FF:000078">
    <property type="entry name" value="Valine--tRNA ligase, mitochondrial"/>
    <property type="match status" value="1"/>
</dbReference>
<evidence type="ECO:0000256" key="11">
    <source>
        <dbReference type="ARBA" id="ARBA00047552"/>
    </source>
</evidence>
<dbReference type="InterPro" id="IPR009080">
    <property type="entry name" value="tRNAsynth_Ia_anticodon-bd"/>
</dbReference>
<feature type="compositionally biased region" description="Basic and acidic residues" evidence="13">
    <location>
        <begin position="16"/>
        <end position="31"/>
    </location>
</feature>
<accession>A0A0V1FHJ0</accession>
<comment type="similarity">
    <text evidence="2">Belongs to the class-I aminoacyl-tRNA synthetase family.</text>
</comment>
<dbReference type="GO" id="GO:0005829">
    <property type="term" value="C:cytosol"/>
    <property type="evidence" value="ECO:0007669"/>
    <property type="project" value="TreeGrafter"/>
</dbReference>
<evidence type="ECO:0000256" key="12">
    <source>
        <dbReference type="SAM" id="Coils"/>
    </source>
</evidence>
<dbReference type="Gene3D" id="3.90.740.10">
    <property type="entry name" value="Valyl/Leucyl/Isoleucyl-tRNA synthetase, editing domain"/>
    <property type="match status" value="1"/>
</dbReference>
<dbReference type="InterPro" id="IPR013155">
    <property type="entry name" value="M/V/L/I-tRNA-synth_anticd-bd"/>
</dbReference>
<dbReference type="FunFam" id="1.10.730.10:FF:000015">
    <property type="entry name" value="Valine--tRNA ligase"/>
    <property type="match status" value="1"/>
</dbReference>
<keyword evidence="4" id="KW-0963">Cytoplasm</keyword>
<dbReference type="OrthoDB" id="629407at2759"/>
<dbReference type="GO" id="GO:0005524">
    <property type="term" value="F:ATP binding"/>
    <property type="evidence" value="ECO:0007669"/>
    <property type="project" value="UniProtKB-KW"/>
</dbReference>
<dbReference type="SUPFAM" id="SSF52374">
    <property type="entry name" value="Nucleotidylyl transferase"/>
    <property type="match status" value="1"/>
</dbReference>
<dbReference type="Gene3D" id="3.40.50.620">
    <property type="entry name" value="HUPs"/>
    <property type="match status" value="2"/>
</dbReference>
<evidence type="ECO:0000256" key="13">
    <source>
        <dbReference type="SAM" id="MobiDB-lite"/>
    </source>
</evidence>
<evidence type="ECO:0000256" key="9">
    <source>
        <dbReference type="ARBA" id="ARBA00023146"/>
    </source>
</evidence>
<dbReference type="CDD" id="cd00817">
    <property type="entry name" value="ValRS_core"/>
    <property type="match status" value="1"/>
</dbReference>
<protein>
    <recommendedName>
        <fullName evidence="3">valine--tRNA ligase</fullName>
        <ecNumber evidence="3">6.1.1.9</ecNumber>
    </recommendedName>
    <alternativeName>
        <fullName evidence="10">Valyl-tRNA synthetase</fullName>
    </alternativeName>
</protein>
<evidence type="ECO:0000256" key="5">
    <source>
        <dbReference type="ARBA" id="ARBA00022598"/>
    </source>
</evidence>
<keyword evidence="8" id="KW-0648">Protein biosynthesis</keyword>
<feature type="domain" description="Methionyl/Valyl/Leucyl/Isoleucyl-tRNA synthetase anticodon-binding" evidence="15">
    <location>
        <begin position="799"/>
        <end position="949"/>
    </location>
</feature>
<evidence type="ECO:0000256" key="4">
    <source>
        <dbReference type="ARBA" id="ARBA00022490"/>
    </source>
</evidence>
<dbReference type="InterPro" id="IPR002303">
    <property type="entry name" value="Valyl-tRNA_ligase"/>
</dbReference>
<dbReference type="GO" id="GO:0002161">
    <property type="term" value="F:aminoacyl-tRNA deacylase activity"/>
    <property type="evidence" value="ECO:0007669"/>
    <property type="project" value="InterPro"/>
</dbReference>
<dbReference type="InterPro" id="IPR002300">
    <property type="entry name" value="aa-tRNA-synth_Ia"/>
</dbReference>
<reference evidence="16 17" key="1">
    <citation type="submission" date="2015-01" db="EMBL/GenBank/DDBJ databases">
        <title>Evolution of Trichinella species and genotypes.</title>
        <authorList>
            <person name="Korhonen P.K."/>
            <person name="Edoardo P."/>
            <person name="Giuseppe L.R."/>
            <person name="Gasser R.B."/>
        </authorList>
    </citation>
    <scope>NUCLEOTIDE SEQUENCE [LARGE SCALE GENOMIC DNA]</scope>
    <source>
        <strain evidence="16">ISS470</strain>
    </source>
</reference>
<dbReference type="PANTHER" id="PTHR11946:SF109">
    <property type="entry name" value="VALINE--TRNA LIGASE"/>
    <property type="match status" value="1"/>
</dbReference>
<dbReference type="PRINTS" id="PR00986">
    <property type="entry name" value="TRNASYNTHVAL"/>
</dbReference>
<dbReference type="Pfam" id="PF00133">
    <property type="entry name" value="tRNA-synt_1"/>
    <property type="match status" value="1"/>
</dbReference>
<dbReference type="InterPro" id="IPR009008">
    <property type="entry name" value="Val/Leu/Ile-tRNA-synth_edit"/>
</dbReference>
<keyword evidence="6" id="KW-0547">Nucleotide-binding</keyword>
<dbReference type="Gene3D" id="1.10.287.380">
    <property type="entry name" value="Valyl-tRNA synthetase, C-terminal domain"/>
    <property type="match status" value="1"/>
</dbReference>
<feature type="domain" description="Aminoacyl-tRNA synthetase class Ia" evidence="14">
    <location>
        <begin position="116"/>
        <end position="754"/>
    </location>
</feature>